<dbReference type="PRINTS" id="PR00986">
    <property type="entry name" value="TRNASYNTHVAL"/>
</dbReference>
<dbReference type="InterPro" id="IPR014729">
    <property type="entry name" value="Rossmann-like_a/b/a_fold"/>
</dbReference>
<dbReference type="SUPFAM" id="SSF50677">
    <property type="entry name" value="ValRS/IleRS/LeuRS editing domain"/>
    <property type="match status" value="1"/>
</dbReference>
<evidence type="ECO:0000313" key="14">
    <source>
        <dbReference type="EMBL" id="KAL0948031.1"/>
    </source>
</evidence>
<feature type="domain" description="Aminoacyl-tRNA synthetase class Ia" evidence="12">
    <location>
        <begin position="99"/>
        <end position="723"/>
    </location>
</feature>
<dbReference type="Gene3D" id="3.90.740.10">
    <property type="entry name" value="Valyl/Leucyl/Isoleucyl-tRNA synthetase, editing domain"/>
    <property type="match status" value="2"/>
</dbReference>
<dbReference type="NCBIfam" id="NF004349">
    <property type="entry name" value="PRK05729.1"/>
    <property type="match status" value="1"/>
</dbReference>
<dbReference type="PANTHER" id="PTHR11946">
    <property type="entry name" value="VALYL-TRNA SYNTHETASES"/>
    <property type="match status" value="1"/>
</dbReference>
<evidence type="ECO:0000256" key="7">
    <source>
        <dbReference type="ARBA" id="ARBA00023146"/>
    </source>
</evidence>
<dbReference type="EMBL" id="JASNQZ010000014">
    <property type="protein sequence ID" value="KAL0948031.1"/>
    <property type="molecule type" value="Genomic_DNA"/>
</dbReference>
<proteinExistence type="inferred from homology"/>
<dbReference type="EC" id="6.1.1.9" evidence="2"/>
<dbReference type="Pfam" id="PF00133">
    <property type="entry name" value="tRNA-synt_1"/>
    <property type="match status" value="1"/>
</dbReference>
<keyword evidence="4 10" id="KW-0547">Nucleotide-binding</keyword>
<dbReference type="InterPro" id="IPR001412">
    <property type="entry name" value="aa-tRNA-synth_I_CS"/>
</dbReference>
<feature type="compositionally biased region" description="Basic and acidic residues" evidence="11">
    <location>
        <begin position="53"/>
        <end position="67"/>
    </location>
</feature>
<dbReference type="Gene3D" id="1.10.730.10">
    <property type="entry name" value="Isoleucyl-tRNA Synthetase, Domain 1"/>
    <property type="match status" value="1"/>
</dbReference>
<dbReference type="PROSITE" id="PS00178">
    <property type="entry name" value="AA_TRNA_LIGASE_I"/>
    <property type="match status" value="1"/>
</dbReference>
<dbReference type="InterPro" id="IPR033705">
    <property type="entry name" value="Anticodon_Ia_Val"/>
</dbReference>
<feature type="compositionally biased region" description="Polar residues" evidence="11">
    <location>
        <begin position="1"/>
        <end position="10"/>
    </location>
</feature>
<evidence type="ECO:0000256" key="2">
    <source>
        <dbReference type="ARBA" id="ARBA00013169"/>
    </source>
</evidence>
<evidence type="ECO:0000256" key="1">
    <source>
        <dbReference type="ARBA" id="ARBA00005594"/>
    </source>
</evidence>
<dbReference type="InterPro" id="IPR009008">
    <property type="entry name" value="Val/Leu/Ile-tRNA-synth_edit"/>
</dbReference>
<keyword evidence="5 10" id="KW-0067">ATP-binding</keyword>
<evidence type="ECO:0000256" key="4">
    <source>
        <dbReference type="ARBA" id="ARBA00022741"/>
    </source>
</evidence>
<dbReference type="InterPro" id="IPR009080">
    <property type="entry name" value="tRNAsynth_Ia_anticodon-bd"/>
</dbReference>
<evidence type="ECO:0000256" key="11">
    <source>
        <dbReference type="SAM" id="MobiDB-lite"/>
    </source>
</evidence>
<gene>
    <name evidence="14" type="ORF">HGRIS_010656</name>
</gene>
<dbReference type="SUPFAM" id="SSF47323">
    <property type="entry name" value="Anticodon-binding domain of a subclass of class I aminoacyl-tRNA synthetases"/>
    <property type="match status" value="1"/>
</dbReference>
<keyword evidence="6 10" id="KW-0648">Protein biosynthesis</keyword>
<comment type="similarity">
    <text evidence="1 10">Belongs to the class-I aminoacyl-tRNA synthetase family.</text>
</comment>
<dbReference type="PANTHER" id="PTHR11946:SF109">
    <property type="entry name" value="VALINE--TRNA LIGASE"/>
    <property type="match status" value="1"/>
</dbReference>
<dbReference type="CDD" id="cd07962">
    <property type="entry name" value="Anticodon_Ia_Val"/>
    <property type="match status" value="1"/>
</dbReference>
<dbReference type="Pfam" id="PF08264">
    <property type="entry name" value="Anticodon_1"/>
    <property type="match status" value="1"/>
</dbReference>
<dbReference type="InterPro" id="IPR002303">
    <property type="entry name" value="Valyl-tRNA_ligase"/>
</dbReference>
<dbReference type="NCBIfam" id="TIGR00422">
    <property type="entry name" value="valS"/>
    <property type="match status" value="1"/>
</dbReference>
<keyword evidence="7 10" id="KW-0030">Aminoacyl-tRNA synthetase</keyword>
<feature type="compositionally biased region" description="Basic and acidic residues" evidence="11">
    <location>
        <begin position="20"/>
        <end position="41"/>
    </location>
</feature>
<evidence type="ECO:0000256" key="3">
    <source>
        <dbReference type="ARBA" id="ARBA00022598"/>
    </source>
</evidence>
<dbReference type="InterPro" id="IPR002300">
    <property type="entry name" value="aa-tRNA-synth_Ia"/>
</dbReference>
<evidence type="ECO:0000256" key="10">
    <source>
        <dbReference type="RuleBase" id="RU363035"/>
    </source>
</evidence>
<evidence type="ECO:0000259" key="12">
    <source>
        <dbReference type="Pfam" id="PF00133"/>
    </source>
</evidence>
<organism evidence="14 15">
    <name type="scientific">Hohenbuehelia grisea</name>
    <dbReference type="NCBI Taxonomy" id="104357"/>
    <lineage>
        <taxon>Eukaryota</taxon>
        <taxon>Fungi</taxon>
        <taxon>Dikarya</taxon>
        <taxon>Basidiomycota</taxon>
        <taxon>Agaricomycotina</taxon>
        <taxon>Agaricomycetes</taxon>
        <taxon>Agaricomycetidae</taxon>
        <taxon>Agaricales</taxon>
        <taxon>Pleurotineae</taxon>
        <taxon>Pleurotaceae</taxon>
        <taxon>Hohenbuehelia</taxon>
    </lineage>
</organism>
<feature type="compositionally biased region" description="Low complexity" evidence="11">
    <location>
        <begin position="42"/>
        <end position="52"/>
    </location>
</feature>
<evidence type="ECO:0000256" key="9">
    <source>
        <dbReference type="ARBA" id="ARBA00047552"/>
    </source>
</evidence>
<feature type="domain" description="Methionyl/Valyl/Leucyl/Isoleucyl-tRNA synthetase anticodon-binding" evidence="13">
    <location>
        <begin position="769"/>
        <end position="915"/>
    </location>
</feature>
<keyword evidence="15" id="KW-1185">Reference proteome</keyword>
<protein>
    <recommendedName>
        <fullName evidence="2">valine--tRNA ligase</fullName>
        <ecNumber evidence="2">6.1.1.9</ecNumber>
    </recommendedName>
    <alternativeName>
        <fullName evidence="8">Valyl-tRNA synthetase</fullName>
    </alternativeName>
</protein>
<dbReference type="InterPro" id="IPR013155">
    <property type="entry name" value="M/V/L/I-tRNA-synth_anticd-bd"/>
</dbReference>
<comment type="catalytic activity">
    <reaction evidence="9">
        <text>tRNA(Val) + L-valine + ATP = L-valyl-tRNA(Val) + AMP + diphosphate</text>
        <dbReference type="Rhea" id="RHEA:10704"/>
        <dbReference type="Rhea" id="RHEA-COMP:9672"/>
        <dbReference type="Rhea" id="RHEA-COMP:9708"/>
        <dbReference type="ChEBI" id="CHEBI:30616"/>
        <dbReference type="ChEBI" id="CHEBI:33019"/>
        <dbReference type="ChEBI" id="CHEBI:57762"/>
        <dbReference type="ChEBI" id="CHEBI:78442"/>
        <dbReference type="ChEBI" id="CHEBI:78537"/>
        <dbReference type="ChEBI" id="CHEBI:456215"/>
        <dbReference type="EC" id="6.1.1.9"/>
    </reaction>
</comment>
<evidence type="ECO:0000256" key="8">
    <source>
        <dbReference type="ARBA" id="ARBA00029936"/>
    </source>
</evidence>
<dbReference type="Gene3D" id="3.40.50.620">
    <property type="entry name" value="HUPs"/>
    <property type="match status" value="2"/>
</dbReference>
<dbReference type="CDD" id="cd00817">
    <property type="entry name" value="ValRS_core"/>
    <property type="match status" value="1"/>
</dbReference>
<evidence type="ECO:0000256" key="5">
    <source>
        <dbReference type="ARBA" id="ARBA00022840"/>
    </source>
</evidence>
<evidence type="ECO:0000313" key="15">
    <source>
        <dbReference type="Proteomes" id="UP001556367"/>
    </source>
</evidence>
<dbReference type="HAMAP" id="MF_02004">
    <property type="entry name" value="Val_tRNA_synth_type1"/>
    <property type="match status" value="1"/>
</dbReference>
<name>A0ABR3IXD8_9AGAR</name>
<feature type="region of interest" description="Disordered" evidence="11">
    <location>
        <begin position="1"/>
        <end position="83"/>
    </location>
</feature>
<reference evidence="15" key="1">
    <citation type="submission" date="2024-06" db="EMBL/GenBank/DDBJ databases">
        <title>Multi-omics analyses provide insights into the biosynthesis of the anticancer antibiotic pleurotin in Hohenbuehelia grisea.</title>
        <authorList>
            <person name="Weaver J.A."/>
            <person name="Alberti F."/>
        </authorList>
    </citation>
    <scope>NUCLEOTIDE SEQUENCE [LARGE SCALE GENOMIC DNA]</scope>
    <source>
        <strain evidence="15">T-177</strain>
    </source>
</reference>
<dbReference type="Proteomes" id="UP001556367">
    <property type="component" value="Unassembled WGS sequence"/>
</dbReference>
<accession>A0ABR3IXD8</accession>
<evidence type="ECO:0000259" key="13">
    <source>
        <dbReference type="Pfam" id="PF08264"/>
    </source>
</evidence>
<sequence length="1049" mass="118264">MSQVAPTTPQLVPVVSGDAQPEKTKSAAKKEAKRLEKEAKLAAKAAKVSGASGEKKAKAEKEKKEEEPAFVNTTPKGEKKDCSGPMASGYNPIAVESAWYDWWSAQGFFSPQTAPDGKPKSEGLFVIPAPPPNVTGSLHIGHALTTAIQDALVRWNRMLGKTTLFVPGFDHAGISTQSVVEKRLFKSSGQTRHDLGRERFLDTVHEWKEEYQTRITNQLHRLGGSYDWNRVAFTMDERLSKAVVETFCRLHEDGIIYRANRLVNWCVRLNTTLSNLEVDQKQLTGRTMLNVPGYDIKERFEFGVLTSFAYPIEDSDEKIIIATTRPETMLGDTAIAVHPDDPRYKHLHGKFAKHPFLDRRIPIIADSIVVDMEFGTGAVKITPAHDPNDYEVGVRHKLEFINLLNDDGTYNENAGERFNGMKRFHVRVEVVKALKELGLYVETKDNPMQIPLCSKSGDIIEPVLKPQWWVNCQPLAEEAIKRTKAGELQISPKQSEADWYRWLENIQDWCISRQLWWGHRCPAYFVSIEGKEQDRNDGKNWVVGRTLEQATERARELAGDAAFKLEQDEDVLDTWFSSGLWPFSILGWPEKTPDFQNFYPTSLLETGWDILFFWVARMVLLGIHLTGQMPFKEVYCHAMIRDAHGRKMSKSLGNVIDPLDVIQGLPLEALHEKLHEGNLDEKEIAKAKAGQKKDFPKGIPQCGTDALRFALCAYSGGGRDINLEILRVEGYRKFCNKIFNATKFAMLKLDETFVPQPSSKSTGKESLVEQWILHKLNIAAVEINKQLGERNFMSATTAAYNFWLYELCDVYIEAMKPMTDESASVETRKSAQQTLYTCLDLGLRLLHPFMPFVTEELWQRLPRQPNDPTPSIMVSSYPVHEESFVFDDADKKFNLVFAALKAGRSLAASYNLQSDIQFFIQAQTDEDVQLFESQTATIVSLTKGCKSAKVVKDTSDVPAGCGSSVVTATVAVHTLVRGLVDLDVEIAKCDKKLDLARLNLQKVVKVESQPEYEETVPANVRLANEEKRKTLEAEISTLETSKEMFTKLK</sequence>
<comment type="caution">
    <text evidence="14">The sequence shown here is derived from an EMBL/GenBank/DDBJ whole genome shotgun (WGS) entry which is preliminary data.</text>
</comment>
<keyword evidence="3 10" id="KW-0436">Ligase</keyword>
<dbReference type="SUPFAM" id="SSF52374">
    <property type="entry name" value="Nucleotidylyl transferase"/>
    <property type="match status" value="1"/>
</dbReference>
<evidence type="ECO:0000256" key="6">
    <source>
        <dbReference type="ARBA" id="ARBA00022917"/>
    </source>
</evidence>